<dbReference type="EMBL" id="SPQA01000014">
    <property type="protein sequence ID" value="TFU30746.1"/>
    <property type="molecule type" value="Genomic_DNA"/>
</dbReference>
<dbReference type="Proteomes" id="UP000297747">
    <property type="component" value="Unassembled WGS sequence"/>
</dbReference>
<organism evidence="1 2">
    <name type="scientific">Streptococcus acidominimus</name>
    <dbReference type="NCBI Taxonomy" id="1326"/>
    <lineage>
        <taxon>Bacteria</taxon>
        <taxon>Bacillati</taxon>
        <taxon>Bacillota</taxon>
        <taxon>Bacilli</taxon>
        <taxon>Lactobacillales</taxon>
        <taxon>Streptococcaceae</taxon>
        <taxon>Streptococcus</taxon>
    </lineage>
</organism>
<protein>
    <submittedName>
        <fullName evidence="1">Uncharacterized protein</fullName>
    </submittedName>
</protein>
<dbReference type="RefSeq" id="WP_135052803.1">
    <property type="nucleotide sequence ID" value="NZ_CAKOCW010000010.1"/>
</dbReference>
<proteinExistence type="predicted"/>
<comment type="caution">
    <text evidence="1">The sequence shown here is derived from an EMBL/GenBank/DDBJ whole genome shotgun (WGS) entry which is preliminary data.</text>
</comment>
<sequence>MEVRKRKLSILQLIGYEEVLPFNVSQEELCLLIYELGQKFITDMLDVVYFDGPIYFKTYPFAVVPYNKALIFSTFGNEVSRINADTGFIQYKEEVLIDSMEYSTFTCDYLQEYYNILLEKYDKKHLECLAVYHVLRMGEDRLYVDAYSSWEVD</sequence>
<evidence type="ECO:0000313" key="2">
    <source>
        <dbReference type="Proteomes" id="UP000297747"/>
    </source>
</evidence>
<accession>A0A4Y9FNZ9</accession>
<gene>
    <name evidence="1" type="ORF">E4U01_04925</name>
</gene>
<dbReference type="AlphaFoldDB" id="A0A4Y9FNZ9"/>
<evidence type="ECO:0000313" key="1">
    <source>
        <dbReference type="EMBL" id="TFU30746.1"/>
    </source>
</evidence>
<name>A0A4Y9FNZ9_STRAI</name>
<reference evidence="1 2" key="1">
    <citation type="submission" date="2019-03" db="EMBL/GenBank/DDBJ databases">
        <title>Diversity of the mouse oral microbiome.</title>
        <authorList>
            <person name="Joseph S."/>
            <person name="Aduse-Opoku J."/>
            <person name="Curtis M."/>
            <person name="Wade W."/>
            <person name="Hashim A."/>
        </authorList>
    </citation>
    <scope>NUCLEOTIDE SEQUENCE [LARGE SCALE GENOMIC DNA]</scope>
    <source>
        <strain evidence="1 2">HT4</strain>
    </source>
</reference>